<reference evidence="1" key="1">
    <citation type="submission" date="2022-06" db="EMBL/GenBank/DDBJ databases">
        <title>Phylogenomic reconstructions and comparative analyses of Kickxellomycotina fungi.</title>
        <authorList>
            <person name="Reynolds N.K."/>
            <person name="Stajich J.E."/>
            <person name="Barry K."/>
            <person name="Grigoriev I.V."/>
            <person name="Crous P."/>
            <person name="Smith M.E."/>
        </authorList>
    </citation>
    <scope>NUCLEOTIDE SEQUENCE</scope>
    <source>
        <strain evidence="1">RSA 2271</strain>
    </source>
</reference>
<comment type="caution">
    <text evidence="1">The sequence shown here is derived from an EMBL/GenBank/DDBJ whole genome shotgun (WGS) entry which is preliminary data.</text>
</comment>
<accession>A0ACC1HRI7</accession>
<gene>
    <name evidence="1" type="ORF">EV182_002620</name>
</gene>
<sequence length="433" mass="48259">MTVKCPASRTASDDHPSGIHTSDAHLSDKHLSNEHSSDNCPNDEHTSDRHSNDDHLNDERPSDVQSTDNPTHEQIKGRPDEQQWHDATSTETYGIHKKNIATCNVGFNVNKTRHDHKHANANAKKPELITTDETTKCTISRATDDTHQTSDSTYEDAAEVPLHITTCDAILDMNKTYHEPDNINTTFEGQEFVISNTIAKCPASHTASNDHSNSAHTSDACLSSAHASDMHPSDKHSTNDPAHKRTKGRTNGQLLHDAADAETRDVPKKGNIVADTVSHVNAQVHIPSYKNFKADNELWDDQATLASAEDEHLDDSTSDQATAADTNQDDNYSKPTHYPQNRRHCPELKPSDLVSSRDNYMLTRCRSMLIPKQTKPHKIAEQVTDDIYCLAELNRATSMGQCLEIVSKWFFMEYPKEPISKDPSFGLAPPWMS</sequence>
<protein>
    <submittedName>
        <fullName evidence="1">Uncharacterized protein</fullName>
    </submittedName>
</protein>
<dbReference type="Proteomes" id="UP001145114">
    <property type="component" value="Unassembled WGS sequence"/>
</dbReference>
<keyword evidence="2" id="KW-1185">Reference proteome</keyword>
<evidence type="ECO:0000313" key="1">
    <source>
        <dbReference type="EMBL" id="KAJ1679154.1"/>
    </source>
</evidence>
<evidence type="ECO:0000313" key="2">
    <source>
        <dbReference type="Proteomes" id="UP001145114"/>
    </source>
</evidence>
<proteinExistence type="predicted"/>
<name>A0ACC1HRI7_9FUNG</name>
<organism evidence="1 2">
    <name type="scientific">Spiromyces aspiralis</name>
    <dbReference type="NCBI Taxonomy" id="68401"/>
    <lineage>
        <taxon>Eukaryota</taxon>
        <taxon>Fungi</taxon>
        <taxon>Fungi incertae sedis</taxon>
        <taxon>Zoopagomycota</taxon>
        <taxon>Kickxellomycotina</taxon>
        <taxon>Kickxellomycetes</taxon>
        <taxon>Kickxellales</taxon>
        <taxon>Kickxellaceae</taxon>
        <taxon>Spiromyces</taxon>
    </lineage>
</organism>
<dbReference type="EMBL" id="JAMZIH010000563">
    <property type="protein sequence ID" value="KAJ1679154.1"/>
    <property type="molecule type" value="Genomic_DNA"/>
</dbReference>